<protein>
    <submittedName>
        <fullName evidence="2">Uncharacterized protein</fullName>
    </submittedName>
</protein>
<organism evidence="2 3">
    <name type="scientific">Ramalina farinacea</name>
    <dbReference type="NCBI Taxonomy" id="258253"/>
    <lineage>
        <taxon>Eukaryota</taxon>
        <taxon>Fungi</taxon>
        <taxon>Dikarya</taxon>
        <taxon>Ascomycota</taxon>
        <taxon>Pezizomycotina</taxon>
        <taxon>Lecanoromycetes</taxon>
        <taxon>OSLEUM clade</taxon>
        <taxon>Lecanoromycetidae</taxon>
        <taxon>Lecanorales</taxon>
        <taxon>Lecanorineae</taxon>
        <taxon>Ramalinaceae</taxon>
        <taxon>Ramalina</taxon>
    </lineage>
</organism>
<feature type="compositionally biased region" description="Polar residues" evidence="1">
    <location>
        <begin position="131"/>
        <end position="141"/>
    </location>
</feature>
<evidence type="ECO:0000313" key="2">
    <source>
        <dbReference type="EMBL" id="MDI1490470.1"/>
    </source>
</evidence>
<feature type="compositionally biased region" description="Basic and acidic residues" evidence="1">
    <location>
        <begin position="237"/>
        <end position="247"/>
    </location>
</feature>
<feature type="region of interest" description="Disordered" evidence="1">
    <location>
        <begin position="225"/>
        <end position="247"/>
    </location>
</feature>
<evidence type="ECO:0000313" key="3">
    <source>
        <dbReference type="Proteomes" id="UP001161017"/>
    </source>
</evidence>
<proteinExistence type="predicted"/>
<accession>A0AA43TXY3</accession>
<name>A0AA43TXY3_9LECA</name>
<feature type="compositionally biased region" description="Polar residues" evidence="1">
    <location>
        <begin position="97"/>
        <end position="109"/>
    </location>
</feature>
<feature type="region of interest" description="Disordered" evidence="1">
    <location>
        <begin position="60"/>
        <end position="165"/>
    </location>
</feature>
<dbReference type="Proteomes" id="UP001161017">
    <property type="component" value="Unassembled WGS sequence"/>
</dbReference>
<sequence>MTAPGVEILPMDAEDMRQDLLRSEPRFQLTDESNGKAVSEASWPEILRVNKGQSIRLALERKKVPSSSEDADEPSEDRKILQKEKPTVSFKHKTDSHSPPTNLLYQDNSPVILRGQEPSDPPASVDPPASTALSVANGASSNHKDSLPRCIESKKNEAHAQNHIEQDIHVALPESSHSPIKYPRPKVEAEIAQGSASDKAPTKTARGLIDLHDTKHGEVTFALTHPERQGAVSQARSEMRSPRREIE</sequence>
<comment type="caution">
    <text evidence="2">The sequence shown here is derived from an EMBL/GenBank/DDBJ whole genome shotgun (WGS) entry which is preliminary data.</text>
</comment>
<feature type="compositionally biased region" description="Basic and acidic residues" evidence="1">
    <location>
        <begin position="142"/>
        <end position="165"/>
    </location>
</feature>
<dbReference type="AlphaFoldDB" id="A0AA43TXY3"/>
<gene>
    <name evidence="2" type="ORF">OHK93_001673</name>
</gene>
<reference evidence="2" key="1">
    <citation type="journal article" date="2023" name="Genome Biol. Evol.">
        <title>First Whole Genome Sequence and Flow Cytometry Genome Size Data for the Lichen-Forming Fungus Ramalina farinacea (Ascomycota).</title>
        <authorList>
            <person name="Llewellyn T."/>
            <person name="Mian S."/>
            <person name="Hill R."/>
            <person name="Leitch I.J."/>
            <person name="Gaya E."/>
        </authorList>
    </citation>
    <scope>NUCLEOTIDE SEQUENCE</scope>
    <source>
        <strain evidence="2">LIQ254RAFAR</strain>
    </source>
</reference>
<feature type="compositionally biased region" description="Basic and acidic residues" evidence="1">
    <location>
        <begin position="76"/>
        <end position="96"/>
    </location>
</feature>
<keyword evidence="3" id="KW-1185">Reference proteome</keyword>
<dbReference type="EMBL" id="JAPUFD010000012">
    <property type="protein sequence ID" value="MDI1490470.1"/>
    <property type="molecule type" value="Genomic_DNA"/>
</dbReference>
<evidence type="ECO:0000256" key="1">
    <source>
        <dbReference type="SAM" id="MobiDB-lite"/>
    </source>
</evidence>